<comment type="caution">
    <text evidence="1">The sequence shown here is derived from an EMBL/GenBank/DDBJ whole genome shotgun (WGS) entry which is preliminary data.</text>
</comment>
<dbReference type="Proteomes" id="UP000003836">
    <property type="component" value="Unassembled WGS sequence"/>
</dbReference>
<organism evidence="1 2">
    <name type="scientific">Vibrio tubiashii ATCC 19109</name>
    <dbReference type="NCBI Taxonomy" id="1051646"/>
    <lineage>
        <taxon>Bacteria</taxon>
        <taxon>Pseudomonadati</taxon>
        <taxon>Pseudomonadota</taxon>
        <taxon>Gammaproteobacteria</taxon>
        <taxon>Vibrionales</taxon>
        <taxon>Vibrionaceae</taxon>
        <taxon>Vibrio</taxon>
        <taxon>Vibrio oreintalis group</taxon>
    </lineage>
</organism>
<evidence type="ECO:0008006" key="3">
    <source>
        <dbReference type="Google" id="ProtNLM"/>
    </source>
</evidence>
<accession>A0ABN0DBC7</accession>
<protein>
    <recommendedName>
        <fullName evidence="3">Transposase</fullName>
    </recommendedName>
</protein>
<keyword evidence="2" id="KW-1185">Reference proteome</keyword>
<name>A0ABN0DBC7_9VIBR</name>
<proteinExistence type="predicted"/>
<reference evidence="1 2" key="1">
    <citation type="journal article" date="2012" name="Int. J. Syst. Evol. Microbiol.">
        <title>Vibrio caribbeanicus sp. nov., isolated from the marine sponge Scleritoderma cyanea.</title>
        <authorList>
            <person name="Hoffmann M."/>
            <person name="Monday S.R."/>
            <person name="Allard M.W."/>
            <person name="Strain E.A."/>
            <person name="Whittaker P."/>
            <person name="Naum M."/>
            <person name="McCarthy P.J."/>
            <person name="Lopez J.V."/>
            <person name="Fischer M."/>
            <person name="Brown E.W."/>
        </authorList>
    </citation>
    <scope>NUCLEOTIDE SEQUENCE [LARGE SCALE GENOMIC DNA]</scope>
    <source>
        <strain evidence="1 2">ATCC 19109</strain>
    </source>
</reference>
<dbReference type="EMBL" id="AFWI01000188">
    <property type="protein sequence ID" value="EGU49461.1"/>
    <property type="molecule type" value="Genomic_DNA"/>
</dbReference>
<evidence type="ECO:0000313" key="1">
    <source>
        <dbReference type="EMBL" id="EGU49461.1"/>
    </source>
</evidence>
<gene>
    <name evidence="1" type="ORF">VITU9109_03365</name>
</gene>
<evidence type="ECO:0000313" key="2">
    <source>
        <dbReference type="Proteomes" id="UP000003836"/>
    </source>
</evidence>
<sequence>MEALEQVEDVFVTLKRGEAGLARLMKVILGKHKNIGIRDSVTFSRGQ</sequence>